<dbReference type="EMBL" id="CAJPWZ010002603">
    <property type="protein sequence ID" value="CAG2241899.1"/>
    <property type="molecule type" value="Genomic_DNA"/>
</dbReference>
<protein>
    <submittedName>
        <fullName evidence="1">Uncharacterized protein</fullName>
    </submittedName>
</protein>
<gene>
    <name evidence="1" type="ORF">MEDL_54107</name>
</gene>
<name>A0A8S3UHV0_MYTED</name>
<proteinExistence type="predicted"/>
<dbReference type="Proteomes" id="UP000683360">
    <property type="component" value="Unassembled WGS sequence"/>
</dbReference>
<keyword evidence="2" id="KW-1185">Reference proteome</keyword>
<evidence type="ECO:0000313" key="2">
    <source>
        <dbReference type="Proteomes" id="UP000683360"/>
    </source>
</evidence>
<comment type="caution">
    <text evidence="1">The sequence shown here is derived from an EMBL/GenBank/DDBJ whole genome shotgun (WGS) entry which is preliminary data.</text>
</comment>
<dbReference type="OrthoDB" id="10020599at2759"/>
<dbReference type="PANTHER" id="PTHR19446">
    <property type="entry name" value="REVERSE TRANSCRIPTASES"/>
    <property type="match status" value="1"/>
</dbReference>
<organism evidence="1 2">
    <name type="scientific">Mytilus edulis</name>
    <name type="common">Blue mussel</name>
    <dbReference type="NCBI Taxonomy" id="6550"/>
    <lineage>
        <taxon>Eukaryota</taxon>
        <taxon>Metazoa</taxon>
        <taxon>Spiralia</taxon>
        <taxon>Lophotrochozoa</taxon>
        <taxon>Mollusca</taxon>
        <taxon>Bivalvia</taxon>
        <taxon>Autobranchia</taxon>
        <taxon>Pteriomorphia</taxon>
        <taxon>Mytilida</taxon>
        <taxon>Mytiloidea</taxon>
        <taxon>Mytilidae</taxon>
        <taxon>Mytilinae</taxon>
        <taxon>Mytilus</taxon>
    </lineage>
</organism>
<evidence type="ECO:0000313" key="1">
    <source>
        <dbReference type="EMBL" id="CAG2241899.1"/>
    </source>
</evidence>
<sequence>MALDDYALKGRTVSSQSGSVLRSDHTFDLGQIRNWNDVLSKSYNNLEIEDIEAYFDANSDNDDFSDLSDHNSDSDICSEENHNKESEFDLKIKQQTYWFCKVLVLWQCIHYISDAAVTLLLNILSAFFKLLSTNSEVCSKIESSFPGNMYQLSKLLQSNMLDFKQYVVCTKCYSLYDFDDCFHVVEGLRFSNTCSYVEFPNHRLPHLRKRCNEPLLKEINNSSSKILVPYKIYCYKSIKSSLSFFVKRNNFEDLCEQWRTRETKEGIMYDIYDASRNTENRTTPGDQETTIYFSWKKSAKRALRRQQRKEAAIEREQFLQRLEKDPNDKAFFQLIKRNQSSIKSNGPEILIDGVKTAKTPSSQRETFADYFKNLATPQENPNFKDELLTNSSNRCNLIKEVSKNSTKRKILVTQQEILNAIQKLKNGKSPDEYGITAEHIKYAGNEITHIYQNIFNQIFEEGKVATSFKTGIITPVPKKGKDLTQATNYRGIMARRHKSHV</sequence>
<dbReference type="AlphaFoldDB" id="A0A8S3UHV0"/>
<reference evidence="1" key="1">
    <citation type="submission" date="2021-03" db="EMBL/GenBank/DDBJ databases">
        <authorList>
            <person name="Bekaert M."/>
        </authorList>
    </citation>
    <scope>NUCLEOTIDE SEQUENCE</scope>
</reference>
<accession>A0A8S3UHV0</accession>